<keyword evidence="5 9" id="KW-0812">Transmembrane</keyword>
<evidence type="ECO:0000256" key="9">
    <source>
        <dbReference type="RuleBase" id="RU369079"/>
    </source>
</evidence>
<name>A0ABX2EPN7_9BURK</name>
<evidence type="ECO:0000313" key="12">
    <source>
        <dbReference type="Proteomes" id="UP000737171"/>
    </source>
</evidence>
<sequence>MVRNEEVTAPARRLSLRRSLDALYLGAGALGATFVALIAAAMVWQSIAREFGVSTGATNDVVAWFCAAAAFLTMAHAFKHGDFVRVSLLTERLAPGARRVAELLSLAIGIVAVGYLAWWACRFTFESWQVHEVAQGLLVIPIWIPQMSFALGSLLLLVAVIDEFFIVLAGGLPTYERLVAERHAAGDFSSDL</sequence>
<feature type="domain" description="Tripartite ATP-independent periplasmic transporters DctQ component" evidence="10">
    <location>
        <begin position="38"/>
        <end position="165"/>
    </location>
</feature>
<evidence type="ECO:0000256" key="4">
    <source>
        <dbReference type="ARBA" id="ARBA00022519"/>
    </source>
</evidence>
<dbReference type="EMBL" id="JABRWJ010000009">
    <property type="protein sequence ID" value="NRF70665.1"/>
    <property type="molecule type" value="Genomic_DNA"/>
</dbReference>
<evidence type="ECO:0000256" key="6">
    <source>
        <dbReference type="ARBA" id="ARBA00022989"/>
    </source>
</evidence>
<evidence type="ECO:0000256" key="5">
    <source>
        <dbReference type="ARBA" id="ARBA00022692"/>
    </source>
</evidence>
<evidence type="ECO:0000259" key="10">
    <source>
        <dbReference type="Pfam" id="PF04290"/>
    </source>
</evidence>
<dbReference type="Pfam" id="PF04290">
    <property type="entry name" value="DctQ"/>
    <property type="match status" value="1"/>
</dbReference>
<evidence type="ECO:0000313" key="11">
    <source>
        <dbReference type="EMBL" id="NRF70665.1"/>
    </source>
</evidence>
<evidence type="ECO:0000256" key="1">
    <source>
        <dbReference type="ARBA" id="ARBA00004429"/>
    </source>
</evidence>
<keyword evidence="6 9" id="KW-1133">Transmembrane helix</keyword>
<feature type="transmembrane region" description="Helical" evidence="9">
    <location>
        <begin position="22"/>
        <end position="41"/>
    </location>
</feature>
<organism evidence="11 12">
    <name type="scientific">Pseudaquabacterium terrae</name>
    <dbReference type="NCBI Taxonomy" id="2732868"/>
    <lineage>
        <taxon>Bacteria</taxon>
        <taxon>Pseudomonadati</taxon>
        <taxon>Pseudomonadota</taxon>
        <taxon>Betaproteobacteria</taxon>
        <taxon>Burkholderiales</taxon>
        <taxon>Sphaerotilaceae</taxon>
        <taxon>Pseudaquabacterium</taxon>
    </lineage>
</organism>
<keyword evidence="7 9" id="KW-0472">Membrane</keyword>
<dbReference type="InterPro" id="IPR055348">
    <property type="entry name" value="DctQ"/>
</dbReference>
<comment type="subunit">
    <text evidence="9">The complex comprises the extracytoplasmic solute receptor protein and the two transmembrane proteins.</text>
</comment>
<evidence type="ECO:0000256" key="7">
    <source>
        <dbReference type="ARBA" id="ARBA00023136"/>
    </source>
</evidence>
<keyword evidence="3" id="KW-1003">Cell membrane</keyword>
<evidence type="ECO:0000256" key="3">
    <source>
        <dbReference type="ARBA" id="ARBA00022475"/>
    </source>
</evidence>
<comment type="similarity">
    <text evidence="8 9">Belongs to the TRAP transporter small permease family.</text>
</comment>
<feature type="transmembrane region" description="Helical" evidence="9">
    <location>
        <begin position="61"/>
        <end position="79"/>
    </location>
</feature>
<keyword evidence="4 9" id="KW-0997">Cell inner membrane</keyword>
<proteinExistence type="inferred from homology"/>
<keyword evidence="12" id="KW-1185">Reference proteome</keyword>
<keyword evidence="2 9" id="KW-0813">Transport</keyword>
<comment type="function">
    <text evidence="9">Part of the tripartite ATP-independent periplasmic (TRAP) transport system.</text>
</comment>
<comment type="subcellular location">
    <subcellularLocation>
        <location evidence="1 9">Cell inner membrane</location>
        <topology evidence="1 9">Multi-pass membrane protein</topology>
    </subcellularLocation>
</comment>
<feature type="transmembrane region" description="Helical" evidence="9">
    <location>
        <begin position="100"/>
        <end position="120"/>
    </location>
</feature>
<dbReference type="Proteomes" id="UP000737171">
    <property type="component" value="Unassembled WGS sequence"/>
</dbReference>
<accession>A0ABX2EPN7</accession>
<dbReference type="InterPro" id="IPR007387">
    <property type="entry name" value="TRAP_DctQ"/>
</dbReference>
<reference evidence="11 12" key="1">
    <citation type="submission" date="2020-05" db="EMBL/GenBank/DDBJ databases">
        <title>Aquincola sp. isolate from soil.</title>
        <authorList>
            <person name="Han J."/>
            <person name="Kim D.-U."/>
        </authorList>
    </citation>
    <scope>NUCLEOTIDE SEQUENCE [LARGE SCALE GENOMIC DNA]</scope>
    <source>
        <strain evidence="11 12">S2</strain>
    </source>
</reference>
<dbReference type="PANTHER" id="PTHR35011">
    <property type="entry name" value="2,3-DIKETO-L-GULONATE TRAP TRANSPORTER SMALL PERMEASE PROTEIN YIAM"/>
    <property type="match status" value="1"/>
</dbReference>
<evidence type="ECO:0000256" key="2">
    <source>
        <dbReference type="ARBA" id="ARBA00022448"/>
    </source>
</evidence>
<comment type="caution">
    <text evidence="11">The sequence shown here is derived from an EMBL/GenBank/DDBJ whole genome shotgun (WGS) entry which is preliminary data.</text>
</comment>
<feature type="transmembrane region" description="Helical" evidence="9">
    <location>
        <begin position="140"/>
        <end position="161"/>
    </location>
</feature>
<evidence type="ECO:0000256" key="8">
    <source>
        <dbReference type="ARBA" id="ARBA00038436"/>
    </source>
</evidence>
<protein>
    <recommendedName>
        <fullName evidence="9">TRAP transporter small permease protein</fullName>
    </recommendedName>
</protein>
<gene>
    <name evidence="11" type="ORF">HLB44_27035</name>
</gene>